<proteinExistence type="predicted"/>
<gene>
    <name evidence="2" type="ORF">SKAU_G00086220</name>
</gene>
<sequence>MECQPQGRKARPQDRRSRRAFPGPAQPAQGLAPMAFATATTPNSPSRFLVLDTLTQSSVAVQTDNTRCQKEDKRSEQKPCGFGGRLLELPPERKRRVWCSIVLGRMKASPQVLRPGLMGTFQYQSFTEVLNASSKGPVSQAGPSSASTAHGGWDRNEQEPAVLCHWAGRHSPAPGLLLLAGH</sequence>
<feature type="region of interest" description="Disordered" evidence="1">
    <location>
        <begin position="134"/>
        <end position="154"/>
    </location>
</feature>
<dbReference type="EMBL" id="JAINUF010000003">
    <property type="protein sequence ID" value="KAJ8368594.1"/>
    <property type="molecule type" value="Genomic_DNA"/>
</dbReference>
<accession>A0A9Q1FWB7</accession>
<reference evidence="2" key="1">
    <citation type="journal article" date="2023" name="Science">
        <title>Genome structures resolve the early diversification of teleost fishes.</title>
        <authorList>
            <person name="Parey E."/>
            <person name="Louis A."/>
            <person name="Montfort J."/>
            <person name="Bouchez O."/>
            <person name="Roques C."/>
            <person name="Iampietro C."/>
            <person name="Lluch J."/>
            <person name="Castinel A."/>
            <person name="Donnadieu C."/>
            <person name="Desvignes T."/>
            <person name="Floi Bucao C."/>
            <person name="Jouanno E."/>
            <person name="Wen M."/>
            <person name="Mejri S."/>
            <person name="Dirks R."/>
            <person name="Jansen H."/>
            <person name="Henkel C."/>
            <person name="Chen W.J."/>
            <person name="Zahm M."/>
            <person name="Cabau C."/>
            <person name="Klopp C."/>
            <person name="Thompson A.W."/>
            <person name="Robinson-Rechavi M."/>
            <person name="Braasch I."/>
            <person name="Lecointre G."/>
            <person name="Bobe J."/>
            <person name="Postlethwait J.H."/>
            <person name="Berthelot C."/>
            <person name="Roest Crollius H."/>
            <person name="Guiguen Y."/>
        </authorList>
    </citation>
    <scope>NUCLEOTIDE SEQUENCE</scope>
    <source>
        <strain evidence="2">WJC10195</strain>
    </source>
</reference>
<protein>
    <submittedName>
        <fullName evidence="2">Uncharacterized protein</fullName>
    </submittedName>
</protein>
<evidence type="ECO:0000313" key="3">
    <source>
        <dbReference type="Proteomes" id="UP001152622"/>
    </source>
</evidence>
<feature type="compositionally biased region" description="Low complexity" evidence="1">
    <location>
        <begin position="20"/>
        <end position="33"/>
    </location>
</feature>
<keyword evidence="3" id="KW-1185">Reference proteome</keyword>
<comment type="caution">
    <text evidence="2">The sequence shown here is derived from an EMBL/GenBank/DDBJ whole genome shotgun (WGS) entry which is preliminary data.</text>
</comment>
<feature type="region of interest" description="Disordered" evidence="1">
    <location>
        <begin position="1"/>
        <end position="39"/>
    </location>
</feature>
<organism evidence="2 3">
    <name type="scientific">Synaphobranchus kaupii</name>
    <name type="common">Kaup's arrowtooth eel</name>
    <dbReference type="NCBI Taxonomy" id="118154"/>
    <lineage>
        <taxon>Eukaryota</taxon>
        <taxon>Metazoa</taxon>
        <taxon>Chordata</taxon>
        <taxon>Craniata</taxon>
        <taxon>Vertebrata</taxon>
        <taxon>Euteleostomi</taxon>
        <taxon>Actinopterygii</taxon>
        <taxon>Neopterygii</taxon>
        <taxon>Teleostei</taxon>
        <taxon>Anguilliformes</taxon>
        <taxon>Synaphobranchidae</taxon>
        <taxon>Synaphobranchus</taxon>
    </lineage>
</organism>
<evidence type="ECO:0000313" key="2">
    <source>
        <dbReference type="EMBL" id="KAJ8368594.1"/>
    </source>
</evidence>
<dbReference type="Proteomes" id="UP001152622">
    <property type="component" value="Chromosome 3"/>
</dbReference>
<name>A0A9Q1FWB7_SYNKA</name>
<evidence type="ECO:0000256" key="1">
    <source>
        <dbReference type="SAM" id="MobiDB-lite"/>
    </source>
</evidence>
<feature type="compositionally biased region" description="Polar residues" evidence="1">
    <location>
        <begin position="134"/>
        <end position="148"/>
    </location>
</feature>
<dbReference type="AlphaFoldDB" id="A0A9Q1FWB7"/>